<organism evidence="1 2">
    <name type="scientific">Vallitalea maricola</name>
    <dbReference type="NCBI Taxonomy" id="3074433"/>
    <lineage>
        <taxon>Bacteria</taxon>
        <taxon>Bacillati</taxon>
        <taxon>Bacillota</taxon>
        <taxon>Clostridia</taxon>
        <taxon>Lachnospirales</taxon>
        <taxon>Vallitaleaceae</taxon>
        <taxon>Vallitalea</taxon>
    </lineage>
</organism>
<dbReference type="Proteomes" id="UP001374599">
    <property type="component" value="Unassembled WGS sequence"/>
</dbReference>
<proteinExistence type="predicted"/>
<dbReference type="EMBL" id="BTPU01000027">
    <property type="protein sequence ID" value="GMQ62620.1"/>
    <property type="molecule type" value="Genomic_DNA"/>
</dbReference>
<evidence type="ECO:0000313" key="1">
    <source>
        <dbReference type="EMBL" id="GMQ62620.1"/>
    </source>
</evidence>
<reference evidence="1" key="1">
    <citation type="submission" date="2023-09" db="EMBL/GenBank/DDBJ databases">
        <title>Vallitalea sediminicola and Vallitalea maricola sp. nov., anaerobic bacteria isolated from marine sediment.</title>
        <authorList>
            <person name="Hirano S."/>
            <person name="Maeda A."/>
            <person name="Terahara T."/>
            <person name="Mori K."/>
            <person name="Hamada M."/>
            <person name="Matsumoto R."/>
            <person name="Kobayashi T."/>
        </authorList>
    </citation>
    <scope>NUCLEOTIDE SEQUENCE</scope>
    <source>
        <strain evidence="1">AN17-2</strain>
    </source>
</reference>
<protein>
    <submittedName>
        <fullName evidence="1">Glycoside hydrolase family 3 C-terminal domain-containing protein</fullName>
    </submittedName>
</protein>
<comment type="caution">
    <text evidence="1">The sequence shown here is derived from an EMBL/GenBank/DDBJ whole genome shotgun (WGS) entry which is preliminary data.</text>
</comment>
<gene>
    <name evidence="1" type="ORF">AN2V17_18520</name>
</gene>
<keyword evidence="2" id="KW-1185">Reference proteome</keyword>
<sequence length="723" mass="80359">MNEFPYMDTTLSFDERVNDLVSRMSLIEKVSQLVHNASPVERLGIPAYNWWNEALHGVARAGVATVFPQAIALGATFDEKLINQVAAVISDEGRAKYHEFQRQGDCGLYKGLTFWSPNINIFRDPRWGRGHETFGEDPYLTSRLGVNFVEGLQGTDDKYLKSVATPKHYAVHSGPEKDRHSFDAEVSIKDIRETYLPAFKACVTEGKAEAVMGAYNRVNGEPCCGSHFLLQDILREEWGFEGHVVSDCGALMDFHAYHHITKSPTQSAALALNNGCELNCGDTFEYLLLAHDKGLISEDTIDAAVKRLLKVRFKLGMFDGNEDVPYSSIPYEVVACDKHRELALEVTKKSAVLLKNKNNILPLNKNGIKSIGVIGPNANDRRVLVGNYNGTPIRYVTILEGIQNAVNDNTRVYYAEGCKLIEPEVSMCQEKDSGFSEAISVAKMSDVVIMCLGLSPIIEGEQGDAANSDASGDKIHLDLPGQQQRLMEEVYKTGKPIILILLNGSAVAINWADDNIDAILEGWYPGGEGGNAIADIIFGADSPSGKLPITFYRSLDDIPSFDDYSMKNRTYRYFDKEPLYPFGYGLSYTSFEFSNLMLSKDILEMGEELLINVDITNTGKLSGYETVQLYVKDLHASVDIPRYELKGFKKVSLKQQETKTIEFVLKPRQLALIDNDGECKIEPGSFQIFVGGSQPDRRSIQLTKQKVLDATFEIAGNVTTLKY</sequence>
<name>A0ACB5UJ30_9FIRM</name>
<keyword evidence="1" id="KW-0378">Hydrolase</keyword>
<accession>A0ACB5UJ30</accession>
<evidence type="ECO:0000313" key="2">
    <source>
        <dbReference type="Proteomes" id="UP001374599"/>
    </source>
</evidence>